<accession>A0A9D1MY97</accession>
<dbReference type="GO" id="GO:0004556">
    <property type="term" value="F:alpha-amylase activity"/>
    <property type="evidence" value="ECO:0007669"/>
    <property type="project" value="TreeGrafter"/>
</dbReference>
<dbReference type="InterPro" id="IPR017853">
    <property type="entry name" value="GH"/>
</dbReference>
<dbReference type="SMART" id="SM00642">
    <property type="entry name" value="Aamy"/>
    <property type="match status" value="1"/>
</dbReference>
<evidence type="ECO:0000259" key="1">
    <source>
        <dbReference type="SMART" id="SM00642"/>
    </source>
</evidence>
<dbReference type="Gene3D" id="3.20.20.80">
    <property type="entry name" value="Glycosidases"/>
    <property type="match status" value="2"/>
</dbReference>
<dbReference type="GO" id="GO:0009313">
    <property type="term" value="P:oligosaccharide catabolic process"/>
    <property type="evidence" value="ECO:0007669"/>
    <property type="project" value="TreeGrafter"/>
</dbReference>
<feature type="domain" description="Glycosyl hydrolase family 13 catalytic" evidence="1">
    <location>
        <begin position="128"/>
        <end position="492"/>
    </location>
</feature>
<dbReference type="AlphaFoldDB" id="A0A9D1MY97"/>
<dbReference type="PANTHER" id="PTHR10357:SF179">
    <property type="entry name" value="NEUTRAL AND BASIC AMINO ACID TRANSPORT PROTEIN RBAT"/>
    <property type="match status" value="1"/>
</dbReference>
<comment type="caution">
    <text evidence="2">The sequence shown here is derived from an EMBL/GenBank/DDBJ whole genome shotgun (WGS) entry which is preliminary data.</text>
</comment>
<reference evidence="2" key="2">
    <citation type="journal article" date="2021" name="PeerJ">
        <title>Extensive microbial diversity within the chicken gut microbiome revealed by metagenomics and culture.</title>
        <authorList>
            <person name="Gilroy R."/>
            <person name="Ravi A."/>
            <person name="Getino M."/>
            <person name="Pursley I."/>
            <person name="Horton D.L."/>
            <person name="Alikhan N.F."/>
            <person name="Baker D."/>
            <person name="Gharbi K."/>
            <person name="Hall N."/>
            <person name="Watson M."/>
            <person name="Adriaenssens E.M."/>
            <person name="Foster-Nyarko E."/>
            <person name="Jarju S."/>
            <person name="Secka A."/>
            <person name="Antonio M."/>
            <person name="Oren A."/>
            <person name="Chaudhuri R.R."/>
            <person name="La Ragione R."/>
            <person name="Hildebrand F."/>
            <person name="Pallen M.J."/>
        </authorList>
    </citation>
    <scope>NUCLEOTIDE SEQUENCE</scope>
    <source>
        <strain evidence="2">CHK154-7741</strain>
    </source>
</reference>
<reference evidence="2" key="1">
    <citation type="submission" date="2020-10" db="EMBL/GenBank/DDBJ databases">
        <authorList>
            <person name="Gilroy R."/>
        </authorList>
    </citation>
    <scope>NUCLEOTIDE SEQUENCE</scope>
    <source>
        <strain evidence="2">CHK154-7741</strain>
    </source>
</reference>
<gene>
    <name evidence="2" type="ORF">IAD26_00870</name>
</gene>
<evidence type="ECO:0000313" key="3">
    <source>
        <dbReference type="Proteomes" id="UP000886748"/>
    </source>
</evidence>
<dbReference type="Gene3D" id="2.60.40.1180">
    <property type="entry name" value="Golgi alpha-mannosidase II"/>
    <property type="match status" value="1"/>
</dbReference>
<sequence length="684" mass="76815">MILNTGINYTPSLKQNFKASLLAQMMKNSNVQQNTAPAAAPVSQNQGLPLSNPAHIPVTTPVADKYVQTMAKNSLLTALMAKTAASQNIQQQPVAQTAAVTPVKTPRLEGYQNNLRSMFQNNQAVIFAMVPRTFNAKDTDGNGLIEGNEEPGYFTNMVERLDELKSYGINTLHWLPINPPGKIAAKGNAGSVYAPLDYLSIDPNLDDPKDPRDVYEEAKYAINECHKRGIKVMVDLPSCMSVDLYNARPDLRATDAEGKPKTPEGWEDIRMFDPWKDPDKGELNQALVDYHKKFIDMCIELGIDGIRADVGRAKPPQFWDIITSYARSKDPEFGFLAECYTYEDASPMKNMPADRPEEALDSGFDTYYGQYHIFHMWKASDFNKFIEESLTISHNHPKGKALIGSFATHDDKSPMANGGPDYCMMTNVLQATLPMTNPYIISGFESGDRYIYPYGKKFVNNTFNQLLENPVYKDTVNSLLNNSGYEDREKLRKLVSCSDADKKVEELAEDPEYKSIIDFLDHFSLTKDNIRHYVHSEFLDIFNKSRRPGGENPEIGHQFGYLMNTVRPKYGEVITKGSYIPLKVDNDSRDEVIAYARCKDGKTLVTIANHDVNARQKVKVRVPGMSSAQVLEDLSPRYGTGSTWEAKDNAIEIDLGPAQAHIFEIDDPELPNLVKPEMVWQQNL</sequence>
<evidence type="ECO:0000313" key="2">
    <source>
        <dbReference type="EMBL" id="HIU91664.1"/>
    </source>
</evidence>
<protein>
    <submittedName>
        <fullName evidence="2">Alpha amylase C-terminal domain-containing protein</fullName>
    </submittedName>
</protein>
<dbReference type="InterPro" id="IPR006047">
    <property type="entry name" value="GH13_cat_dom"/>
</dbReference>
<dbReference type="SUPFAM" id="SSF51445">
    <property type="entry name" value="(Trans)glycosidases"/>
    <property type="match status" value="1"/>
</dbReference>
<organism evidence="2 3">
    <name type="scientific">Candidatus Limenecus avicola</name>
    <dbReference type="NCBI Taxonomy" id="2840847"/>
    <lineage>
        <taxon>Bacteria</taxon>
        <taxon>Bacillati</taxon>
        <taxon>Bacillota</taxon>
        <taxon>Clostridia</taxon>
        <taxon>Eubacteriales</taxon>
        <taxon>Clostridiaceae</taxon>
        <taxon>Clostridiaceae incertae sedis</taxon>
        <taxon>Candidatus Limenecus</taxon>
    </lineage>
</organism>
<dbReference type="PANTHER" id="PTHR10357">
    <property type="entry name" value="ALPHA-AMYLASE FAMILY MEMBER"/>
    <property type="match status" value="1"/>
</dbReference>
<name>A0A9D1MY97_9CLOT</name>
<dbReference type="EMBL" id="DVOD01000008">
    <property type="protein sequence ID" value="HIU91664.1"/>
    <property type="molecule type" value="Genomic_DNA"/>
</dbReference>
<dbReference type="Proteomes" id="UP000886748">
    <property type="component" value="Unassembled WGS sequence"/>
</dbReference>
<proteinExistence type="predicted"/>
<dbReference type="InterPro" id="IPR013780">
    <property type="entry name" value="Glyco_hydro_b"/>
</dbReference>